<dbReference type="AlphaFoldDB" id="A0A7X8TTG5"/>
<feature type="transmembrane region" description="Helical" evidence="1">
    <location>
        <begin position="12"/>
        <end position="36"/>
    </location>
</feature>
<keyword evidence="1" id="KW-0812">Transmembrane</keyword>
<dbReference type="InterPro" id="IPR033423">
    <property type="entry name" value="GAPES4"/>
</dbReference>
<keyword evidence="1" id="KW-1133">Transmembrane helix</keyword>
<feature type="domain" description="GGDEF" evidence="3">
    <location>
        <begin position="255"/>
        <end position="388"/>
    </location>
</feature>
<dbReference type="Pfam" id="PF00563">
    <property type="entry name" value="EAL"/>
    <property type="match status" value="1"/>
</dbReference>
<evidence type="ECO:0000259" key="3">
    <source>
        <dbReference type="PROSITE" id="PS50887"/>
    </source>
</evidence>
<dbReference type="SUPFAM" id="SSF55073">
    <property type="entry name" value="Nucleotide cyclase"/>
    <property type="match status" value="1"/>
</dbReference>
<organism evidence="4 5">
    <name type="scientific">Vibrio agarilyticus</name>
    <dbReference type="NCBI Taxonomy" id="2726741"/>
    <lineage>
        <taxon>Bacteria</taxon>
        <taxon>Pseudomonadati</taxon>
        <taxon>Pseudomonadota</taxon>
        <taxon>Gammaproteobacteria</taxon>
        <taxon>Vibrionales</taxon>
        <taxon>Vibrionaceae</taxon>
        <taxon>Vibrio</taxon>
    </lineage>
</organism>
<dbReference type="InterPro" id="IPR000160">
    <property type="entry name" value="GGDEF_dom"/>
</dbReference>
<dbReference type="Pfam" id="PF00990">
    <property type="entry name" value="GGDEF"/>
    <property type="match status" value="1"/>
</dbReference>
<evidence type="ECO:0000256" key="1">
    <source>
        <dbReference type="SAM" id="Phobius"/>
    </source>
</evidence>
<dbReference type="Gene3D" id="3.20.20.450">
    <property type="entry name" value="EAL domain"/>
    <property type="match status" value="1"/>
</dbReference>
<reference evidence="4 5" key="1">
    <citation type="submission" date="2020-04" db="EMBL/GenBank/DDBJ databases">
        <title>Vibrio sp. SM6, a novel species isolated from seawater.</title>
        <authorList>
            <person name="Wang X."/>
        </authorList>
    </citation>
    <scope>NUCLEOTIDE SEQUENCE [LARGE SCALE GENOMIC DNA]</scope>
    <source>
        <strain evidence="4 5">SM6</strain>
    </source>
</reference>
<accession>A0A7X8TTG5</accession>
<proteinExistence type="predicted"/>
<dbReference type="GO" id="GO:0071111">
    <property type="term" value="F:cyclic-guanylate-specific phosphodiesterase activity"/>
    <property type="evidence" value="ECO:0007669"/>
    <property type="project" value="InterPro"/>
</dbReference>
<gene>
    <name evidence="4" type="primary">csrD</name>
    <name evidence="4" type="ORF">HGP28_17170</name>
</gene>
<dbReference type="InterPro" id="IPR035919">
    <property type="entry name" value="EAL_sf"/>
</dbReference>
<dbReference type="Proteomes" id="UP000535589">
    <property type="component" value="Unassembled WGS sequence"/>
</dbReference>
<feature type="domain" description="EAL" evidence="2">
    <location>
        <begin position="398"/>
        <end position="652"/>
    </location>
</feature>
<name>A0A7X8TTG5_9VIBR</name>
<dbReference type="PANTHER" id="PTHR33121">
    <property type="entry name" value="CYCLIC DI-GMP PHOSPHODIESTERASE PDEF"/>
    <property type="match status" value="1"/>
</dbReference>
<keyword evidence="5" id="KW-1185">Reference proteome</keyword>
<dbReference type="Pfam" id="PF17157">
    <property type="entry name" value="GAPES4"/>
    <property type="match status" value="1"/>
</dbReference>
<dbReference type="SUPFAM" id="SSF141868">
    <property type="entry name" value="EAL domain-like"/>
    <property type="match status" value="1"/>
</dbReference>
<dbReference type="InterPro" id="IPR043128">
    <property type="entry name" value="Rev_trsase/Diguanyl_cyclase"/>
</dbReference>
<protein>
    <submittedName>
        <fullName evidence="4">RNase E specificity factor CsrD</fullName>
    </submittedName>
</protein>
<dbReference type="PROSITE" id="PS50883">
    <property type="entry name" value="EAL"/>
    <property type="match status" value="1"/>
</dbReference>
<dbReference type="RefSeq" id="WP_168837687.1">
    <property type="nucleotide sequence ID" value="NZ_JABAIK010000024.1"/>
</dbReference>
<sequence length="662" mass="76592">MRYTPTLKLSTRLVAFVTMIVIVAMFILFVGGALSFQRLGQEYLKHQLENVAKVVDQEFAKPDATESIPIWLPKLLQASGIEEMTLSTEQGVIYHYSEHQTRVPAHQLYETTMSLVHHPEYQMRIVAIPPYFGLRYSVDGLLSISLAVLLVMFCVWRGLQWLKQQLYGSELLEERGRMILAGRVEQYAKGDEREWPYTASEALDRLIEELRDARQERSRFDSFIRTQTFLDKLTGSANRVLFDSKLEAALHESGARGAVMRVRIKDWSLVEEAQPRDARDQFIVEVGRLLSNLVQRFPDVVFSRYYRSDFAIMVPQIGAKELALLASQCLRQLDRLAPIAPLEAHNWCHIGITTYREGEPHSVIVEEAESALRAAELQNSNHWSRYNKTEHDKEARGRVKWRTIFESVFRQQQILLYAQDCFLFHDGQASRLHRELTCRLPDPELGVLKASRFILPLRQVGLEKQLDMAVLVQFFSFLRQQSNFACNYSLNLEVSPFAQREYFKWLRDELLQLTIEARESISFEFSEGHLVRHLDYMRPVIRMLRGLGCAVVVGQAGRTIVSTHYIKDLQIDYLKLHRSLIKRIEQRHENQLFVRSMLGAGADTQVKIIAVGVETEREWQTLLELGVHGGQGRYFSAEEPLFPLIAANSQVRIGRRNRWRKK</sequence>
<dbReference type="NCBIfam" id="NF008281">
    <property type="entry name" value="PRK11059.1"/>
    <property type="match status" value="1"/>
</dbReference>
<evidence type="ECO:0000259" key="2">
    <source>
        <dbReference type="PROSITE" id="PS50883"/>
    </source>
</evidence>
<dbReference type="PROSITE" id="PS50887">
    <property type="entry name" value="GGDEF"/>
    <property type="match status" value="1"/>
</dbReference>
<dbReference type="EMBL" id="JABAIK010000024">
    <property type="protein sequence ID" value="NLS14592.1"/>
    <property type="molecule type" value="Genomic_DNA"/>
</dbReference>
<evidence type="ECO:0000313" key="4">
    <source>
        <dbReference type="EMBL" id="NLS14592.1"/>
    </source>
</evidence>
<comment type="caution">
    <text evidence="4">The sequence shown here is derived from an EMBL/GenBank/DDBJ whole genome shotgun (WGS) entry which is preliminary data.</text>
</comment>
<dbReference type="InterPro" id="IPR050706">
    <property type="entry name" value="Cyclic-di-GMP_PDE-like"/>
</dbReference>
<evidence type="ECO:0000313" key="5">
    <source>
        <dbReference type="Proteomes" id="UP000535589"/>
    </source>
</evidence>
<dbReference type="InterPro" id="IPR029787">
    <property type="entry name" value="Nucleotide_cyclase"/>
</dbReference>
<dbReference type="SMART" id="SM00267">
    <property type="entry name" value="GGDEF"/>
    <property type="match status" value="1"/>
</dbReference>
<dbReference type="PANTHER" id="PTHR33121:SF32">
    <property type="entry name" value="RNASE E SPECIFICITY FACTOR CSRD"/>
    <property type="match status" value="1"/>
</dbReference>
<keyword evidence="1" id="KW-0472">Membrane</keyword>
<dbReference type="CDD" id="cd01948">
    <property type="entry name" value="EAL"/>
    <property type="match status" value="1"/>
</dbReference>
<dbReference type="Gene3D" id="3.30.70.270">
    <property type="match status" value="1"/>
</dbReference>
<dbReference type="SMART" id="SM00052">
    <property type="entry name" value="EAL"/>
    <property type="match status" value="1"/>
</dbReference>
<dbReference type="InterPro" id="IPR001633">
    <property type="entry name" value="EAL_dom"/>
</dbReference>